<dbReference type="GO" id="GO:0003677">
    <property type="term" value="F:DNA binding"/>
    <property type="evidence" value="ECO:0007669"/>
    <property type="project" value="UniProtKB-KW"/>
</dbReference>
<feature type="domain" description="GIY-YIG" evidence="4">
    <location>
        <begin position="240"/>
        <end position="315"/>
    </location>
</feature>
<evidence type="ECO:0000313" key="6">
    <source>
        <dbReference type="Proteomes" id="UP000001844"/>
    </source>
</evidence>
<dbReference type="RefSeq" id="WP_013031965.1">
    <property type="nucleotide sequence ID" value="NC_013960.1"/>
</dbReference>
<proteinExistence type="inferred from homology"/>
<dbReference type="Pfam" id="PF01420">
    <property type="entry name" value="Methylase_S"/>
    <property type="match status" value="1"/>
</dbReference>
<dbReference type="CDD" id="cd10456">
    <property type="entry name" value="GIY-YIG_UPF0213"/>
    <property type="match status" value="1"/>
</dbReference>
<comment type="similarity">
    <text evidence="1">Belongs to the type-I restriction system S methylase family.</text>
</comment>
<evidence type="ECO:0000256" key="3">
    <source>
        <dbReference type="ARBA" id="ARBA00023125"/>
    </source>
</evidence>
<dbReference type="InterPro" id="IPR000305">
    <property type="entry name" value="GIY-YIG_endonuc"/>
</dbReference>
<accession>D5BY88</accession>
<evidence type="ECO:0000256" key="1">
    <source>
        <dbReference type="ARBA" id="ARBA00010923"/>
    </source>
</evidence>
<dbReference type="PROSITE" id="PS50164">
    <property type="entry name" value="GIY_YIG"/>
    <property type="match status" value="1"/>
</dbReference>
<evidence type="ECO:0000259" key="4">
    <source>
        <dbReference type="PROSITE" id="PS50164"/>
    </source>
</evidence>
<keyword evidence="6" id="KW-1185">Reference proteome</keyword>
<dbReference type="Proteomes" id="UP000001844">
    <property type="component" value="Chromosome"/>
</dbReference>
<dbReference type="CDD" id="cd17278">
    <property type="entry name" value="RMtype1_S_LdeBORF1052P-TRD2-CR2"/>
    <property type="match status" value="1"/>
</dbReference>
<dbReference type="InterPro" id="IPR044946">
    <property type="entry name" value="Restrct_endonuc_typeI_TRD_sf"/>
</dbReference>
<dbReference type="PANTHER" id="PTHR30408:SF13">
    <property type="entry name" value="TYPE I RESTRICTION ENZYME HINDI SPECIFICITY SUBUNIT"/>
    <property type="match status" value="1"/>
</dbReference>
<dbReference type="AlphaFoldDB" id="D5BY88"/>
<dbReference type="InterPro" id="IPR052021">
    <property type="entry name" value="Type-I_RS_S_subunit"/>
</dbReference>
<dbReference type="Gene3D" id="3.40.1440.10">
    <property type="entry name" value="GIY-YIG endonuclease"/>
    <property type="match status" value="1"/>
</dbReference>
<dbReference type="Pfam" id="PF01541">
    <property type="entry name" value="GIY-YIG"/>
    <property type="match status" value="1"/>
</dbReference>
<evidence type="ECO:0000313" key="5">
    <source>
        <dbReference type="EMBL" id="ADE14071.1"/>
    </source>
</evidence>
<dbReference type="HOGENOM" id="CLU_021095_2_1_6"/>
<dbReference type="eggNOG" id="COG2827">
    <property type="taxonomic scope" value="Bacteria"/>
</dbReference>
<dbReference type="eggNOG" id="COG0732">
    <property type="taxonomic scope" value="Bacteria"/>
</dbReference>
<gene>
    <name evidence="5" type="ordered locus">Nhal_0896</name>
</gene>
<dbReference type="KEGG" id="nhl:Nhal_0896"/>
<keyword evidence="2" id="KW-0680">Restriction system</keyword>
<dbReference type="SUPFAM" id="SSF82771">
    <property type="entry name" value="GIY-YIG endonuclease"/>
    <property type="match status" value="1"/>
</dbReference>
<dbReference type="EMBL" id="CP001798">
    <property type="protein sequence ID" value="ADE14071.1"/>
    <property type="molecule type" value="Genomic_DNA"/>
</dbReference>
<dbReference type="REBASE" id="25090">
    <property type="entry name" value="S.NhaNc4ORF897P"/>
</dbReference>
<protein>
    <submittedName>
        <fullName evidence="5">Restriction modification system DNA specificity domain protein</fullName>
    </submittedName>
</protein>
<dbReference type="Gene3D" id="3.90.220.20">
    <property type="entry name" value="DNA methylase specificity domains"/>
    <property type="match status" value="2"/>
</dbReference>
<dbReference type="GO" id="GO:0009307">
    <property type="term" value="P:DNA restriction-modification system"/>
    <property type="evidence" value="ECO:0007669"/>
    <property type="project" value="UniProtKB-KW"/>
</dbReference>
<dbReference type="InterPro" id="IPR035901">
    <property type="entry name" value="GIY-YIG_endonuc_sf"/>
</dbReference>
<reference evidence="6" key="1">
    <citation type="submission" date="2010-04" db="EMBL/GenBank/DDBJ databases">
        <title>Complete genome sequence of Nitrosococcus halophilus Nc4, a salt-adapted, aerobic obligate ammonia-oxidizing sulfur purple bacterium.</title>
        <authorList>
            <consortium name="US DOE Joint Genome Institute"/>
            <person name="Campbell M.A."/>
            <person name="Malfatti S.A."/>
            <person name="Chain P.S.G."/>
            <person name="Heidelberg J.F."/>
            <person name="Ward B.B."/>
            <person name="Klotz M.G."/>
        </authorList>
    </citation>
    <scope>NUCLEOTIDE SEQUENCE [LARGE SCALE GENOMIC DNA]</scope>
    <source>
        <strain evidence="6">Nc4</strain>
    </source>
</reference>
<dbReference type="STRING" id="472759.Nhal_0896"/>
<dbReference type="InterPro" id="IPR000055">
    <property type="entry name" value="Restrct_endonuc_typeI_TRD"/>
</dbReference>
<evidence type="ECO:0000256" key="2">
    <source>
        <dbReference type="ARBA" id="ARBA00022747"/>
    </source>
</evidence>
<keyword evidence="3" id="KW-0238">DNA-binding</keyword>
<dbReference type="OrthoDB" id="9798929at2"/>
<sequence length="545" mass="61860">MSDWRPVILGSLLEIKHGYAFPGKEITTKETNDVLVTPGNFEIGGGFKASKLKYFEGEVPEEYVLAEGDLIVTMTDLSRDGDTLGYSALVPKFDGKRLLHNQRIGLVLVKSDEVSSAFLHWLMRSREYRFYVLGSATGSTVRHTSPERIKQIELEIPSDPKEQEAIAEILSSLDEKIELNRKQNRTLEAIAQALFKRWFVEFEFPACLSAQWLKGAGKPNDSLMQYGYKSFGGLPAPQSGLFFVYVLECENGAMSIGQTRNLLKRWHEHVSGEGARYTKGNKPVRFLHWEQYESRELAVEREQWLKTGFGRKWLQREHAAGQTRQAGGAMQPSELGEIPVGWRVGKLEELIDELETGSRPKGGVGQFFEGVPSIGAESITRIGEYDYSKTKFVPKEYFEKMRRGIIKDRDVLIYKDGGQPGRFDARISMFGGGFPYETACLNEHVFRLQAKKPTYQNYLYLWLSSYPVIEELRFRGAKAAIPGINSGDIKELDFLFMDEEVLEKFDEVIEPLFSKLLQNSREMAVLGKLRDTLLPKLMSGELRVA</sequence>
<organism evidence="5 6">
    <name type="scientific">Nitrosococcus halophilus (strain Nc4)</name>
    <dbReference type="NCBI Taxonomy" id="472759"/>
    <lineage>
        <taxon>Bacteria</taxon>
        <taxon>Pseudomonadati</taxon>
        <taxon>Pseudomonadota</taxon>
        <taxon>Gammaproteobacteria</taxon>
        <taxon>Chromatiales</taxon>
        <taxon>Chromatiaceae</taxon>
        <taxon>Nitrosococcus</taxon>
    </lineage>
</organism>
<dbReference type="SUPFAM" id="SSF116734">
    <property type="entry name" value="DNA methylase specificity domain"/>
    <property type="match status" value="2"/>
</dbReference>
<dbReference type="PANTHER" id="PTHR30408">
    <property type="entry name" value="TYPE-1 RESTRICTION ENZYME ECOKI SPECIFICITY PROTEIN"/>
    <property type="match status" value="1"/>
</dbReference>
<name>D5BY88_NITHN</name>